<dbReference type="InterPro" id="IPR037844">
    <property type="entry name" value="PH_ASAP"/>
</dbReference>
<dbReference type="InterPro" id="IPR037278">
    <property type="entry name" value="ARFGAP/RecO"/>
</dbReference>
<keyword evidence="7 8" id="KW-0040">ANK repeat</keyword>
<dbReference type="PRINTS" id="PR00405">
    <property type="entry name" value="REVINTRACTNG"/>
</dbReference>
<dbReference type="InterPro" id="IPR043593">
    <property type="entry name" value="ASAP"/>
</dbReference>
<proteinExistence type="predicted"/>
<feature type="coiled-coil region" evidence="11">
    <location>
        <begin position="209"/>
        <end position="236"/>
    </location>
</feature>
<dbReference type="FunFam" id="2.30.29.30:FF:000322">
    <property type="entry name" value="Uncharacterized protein, isoform B"/>
    <property type="match status" value="1"/>
</dbReference>
<dbReference type="FunFam" id="1.25.40.20:FF:000006">
    <property type="entry name" value="Arf-GAP with SH3 domain, ANK repeat and PH domain-containing protein 2"/>
    <property type="match status" value="1"/>
</dbReference>
<keyword evidence="2 9" id="KW-0728">SH3 domain</keyword>
<dbReference type="PROSITE" id="PS50003">
    <property type="entry name" value="PH_DOMAIN"/>
    <property type="match status" value="1"/>
</dbReference>
<evidence type="ECO:0000259" key="13">
    <source>
        <dbReference type="PROSITE" id="PS50002"/>
    </source>
</evidence>
<comment type="subcellular location">
    <subcellularLocation>
        <location evidence="1">Cytoplasm</location>
    </subcellularLocation>
</comment>
<keyword evidence="4" id="KW-0479">Metal-binding</keyword>
<evidence type="ECO:0000256" key="12">
    <source>
        <dbReference type="SAM" id="MobiDB-lite"/>
    </source>
</evidence>
<dbReference type="InterPro" id="IPR011993">
    <property type="entry name" value="PH-like_dom_sf"/>
</dbReference>
<feature type="domain" description="PH" evidence="14">
    <location>
        <begin position="266"/>
        <end position="360"/>
    </location>
</feature>
<dbReference type="SMART" id="SM00233">
    <property type="entry name" value="PH"/>
    <property type="match status" value="1"/>
</dbReference>
<dbReference type="OrthoDB" id="435430at2759"/>
<dbReference type="SUPFAM" id="SSF48403">
    <property type="entry name" value="Ankyrin repeat"/>
    <property type="match status" value="1"/>
</dbReference>
<dbReference type="PROSITE" id="PS50297">
    <property type="entry name" value="ANK_REP_REGION"/>
    <property type="match status" value="1"/>
</dbReference>
<dbReference type="GO" id="GO:0008270">
    <property type="term" value="F:zinc ion binding"/>
    <property type="evidence" value="ECO:0007669"/>
    <property type="project" value="UniProtKB-KW"/>
</dbReference>
<feature type="repeat" description="ANK" evidence="8">
    <location>
        <begin position="585"/>
        <end position="617"/>
    </location>
</feature>
<dbReference type="InterPro" id="IPR004148">
    <property type="entry name" value="BAR_dom"/>
</dbReference>
<dbReference type="InterPro" id="IPR036770">
    <property type="entry name" value="Ankyrin_rpt-contain_sf"/>
</dbReference>
<dbReference type="Gene3D" id="1.25.40.20">
    <property type="entry name" value="Ankyrin repeat-containing domain"/>
    <property type="match status" value="1"/>
</dbReference>
<dbReference type="SMART" id="SM00105">
    <property type="entry name" value="ArfGap"/>
    <property type="match status" value="1"/>
</dbReference>
<dbReference type="Pfam" id="PF01412">
    <property type="entry name" value="ArfGap"/>
    <property type="match status" value="1"/>
</dbReference>
<feature type="region of interest" description="Disordered" evidence="12">
    <location>
        <begin position="665"/>
        <end position="742"/>
    </location>
</feature>
<keyword evidence="17" id="KW-1185">Reference proteome</keyword>
<dbReference type="GO" id="GO:0005737">
    <property type="term" value="C:cytoplasm"/>
    <property type="evidence" value="ECO:0007669"/>
    <property type="project" value="UniProtKB-SubCell"/>
</dbReference>
<evidence type="ECO:0000256" key="8">
    <source>
        <dbReference type="PROSITE-ProRule" id="PRU00023"/>
    </source>
</evidence>
<reference evidence="16 17" key="1">
    <citation type="journal article" date="2019" name="Commun. Biol.">
        <title>The bagworm genome reveals a unique fibroin gene that provides high tensile strength.</title>
        <authorList>
            <person name="Kono N."/>
            <person name="Nakamura H."/>
            <person name="Ohtoshi R."/>
            <person name="Tomita M."/>
            <person name="Numata K."/>
            <person name="Arakawa K."/>
        </authorList>
    </citation>
    <scope>NUCLEOTIDE SEQUENCE [LARGE SCALE GENOMIC DNA]</scope>
</reference>
<evidence type="ECO:0000256" key="4">
    <source>
        <dbReference type="ARBA" id="ARBA00022723"/>
    </source>
</evidence>
<dbReference type="SMART" id="SM00326">
    <property type="entry name" value="SH3"/>
    <property type="match status" value="1"/>
</dbReference>
<dbReference type="SUPFAM" id="SSF57863">
    <property type="entry name" value="ArfGap/RecO-like zinc finger"/>
    <property type="match status" value="1"/>
</dbReference>
<feature type="compositionally biased region" description="Basic and acidic residues" evidence="12">
    <location>
        <begin position="810"/>
        <end position="824"/>
    </location>
</feature>
<feature type="region of interest" description="Disordered" evidence="12">
    <location>
        <begin position="851"/>
        <end position="871"/>
    </location>
</feature>
<comment type="caution">
    <text evidence="16">The sequence shown here is derived from an EMBL/GenBank/DDBJ whole genome shotgun (WGS) entry which is preliminary data.</text>
</comment>
<dbReference type="InterPro" id="IPR001164">
    <property type="entry name" value="ArfGAP_dom"/>
</dbReference>
<feature type="compositionally biased region" description="Basic and acidic residues" evidence="12">
    <location>
        <begin position="674"/>
        <end position="687"/>
    </location>
</feature>
<organism evidence="16 17">
    <name type="scientific">Eumeta variegata</name>
    <name type="common">Bagworm moth</name>
    <name type="synonym">Eumeta japonica</name>
    <dbReference type="NCBI Taxonomy" id="151549"/>
    <lineage>
        <taxon>Eukaryota</taxon>
        <taxon>Metazoa</taxon>
        <taxon>Ecdysozoa</taxon>
        <taxon>Arthropoda</taxon>
        <taxon>Hexapoda</taxon>
        <taxon>Insecta</taxon>
        <taxon>Pterygota</taxon>
        <taxon>Neoptera</taxon>
        <taxon>Endopterygota</taxon>
        <taxon>Lepidoptera</taxon>
        <taxon>Glossata</taxon>
        <taxon>Ditrysia</taxon>
        <taxon>Tineoidea</taxon>
        <taxon>Psychidae</taxon>
        <taxon>Oiketicinae</taxon>
        <taxon>Eumeta</taxon>
    </lineage>
</organism>
<keyword evidence="10" id="KW-0863">Zinc-finger</keyword>
<keyword evidence="6" id="KW-0862">Zinc</keyword>
<dbReference type="GO" id="GO:0005096">
    <property type="term" value="F:GTPase activator activity"/>
    <property type="evidence" value="ECO:0007669"/>
    <property type="project" value="InterPro"/>
</dbReference>
<dbReference type="InterPro" id="IPR036028">
    <property type="entry name" value="SH3-like_dom_sf"/>
</dbReference>
<dbReference type="InterPro" id="IPR002110">
    <property type="entry name" value="Ankyrin_rpt"/>
</dbReference>
<feature type="compositionally biased region" description="Polar residues" evidence="12">
    <location>
        <begin position="857"/>
        <end position="871"/>
    </location>
</feature>
<dbReference type="STRING" id="151549.A0A4C1TF74"/>
<evidence type="ECO:0000259" key="14">
    <source>
        <dbReference type="PROSITE" id="PS50003"/>
    </source>
</evidence>
<dbReference type="SMART" id="SM00248">
    <property type="entry name" value="ANK"/>
    <property type="match status" value="2"/>
</dbReference>
<evidence type="ECO:0000256" key="2">
    <source>
        <dbReference type="ARBA" id="ARBA00022443"/>
    </source>
</evidence>
<dbReference type="PANTHER" id="PTHR45854">
    <property type="entry name" value="ASAP FAMILY MEMBER"/>
    <property type="match status" value="1"/>
</dbReference>
<dbReference type="PROSITE" id="PS50002">
    <property type="entry name" value="SH3"/>
    <property type="match status" value="1"/>
</dbReference>
<dbReference type="InterPro" id="IPR001849">
    <property type="entry name" value="PH_domain"/>
</dbReference>
<dbReference type="Pfam" id="PF12796">
    <property type="entry name" value="Ank_2"/>
    <property type="match status" value="1"/>
</dbReference>
<evidence type="ECO:0000256" key="10">
    <source>
        <dbReference type="PROSITE-ProRule" id="PRU00288"/>
    </source>
</evidence>
<dbReference type="EMBL" id="BGZK01000055">
    <property type="protein sequence ID" value="GBP13153.1"/>
    <property type="molecule type" value="Genomic_DNA"/>
</dbReference>
<feature type="region of interest" description="Disordered" evidence="12">
    <location>
        <begin position="757"/>
        <end position="829"/>
    </location>
</feature>
<gene>
    <name evidence="16" type="primary">Asap</name>
    <name evidence="16" type="ORF">EVAR_93116_1</name>
</gene>
<evidence type="ECO:0000259" key="15">
    <source>
        <dbReference type="PROSITE" id="PS50115"/>
    </source>
</evidence>
<dbReference type="PRINTS" id="PR00452">
    <property type="entry name" value="SH3DOMAIN"/>
</dbReference>
<dbReference type="PROSITE" id="PS50088">
    <property type="entry name" value="ANK_REPEAT"/>
    <property type="match status" value="1"/>
</dbReference>
<evidence type="ECO:0000313" key="16">
    <source>
        <dbReference type="EMBL" id="GBP13153.1"/>
    </source>
</evidence>
<evidence type="ECO:0000256" key="11">
    <source>
        <dbReference type="SAM" id="Coils"/>
    </source>
</evidence>
<accession>A0A4C1TF74</accession>
<dbReference type="SUPFAM" id="SSF50044">
    <property type="entry name" value="SH3-domain"/>
    <property type="match status" value="1"/>
</dbReference>
<keyword evidence="11" id="KW-0175">Coiled coil</keyword>
<dbReference type="PANTHER" id="PTHR45854:SF3">
    <property type="entry name" value="ARFGAP WITH SH3 DOMAIN, ANK REPEAT AND PH DOMAIN-CONTAINING PROTEIN"/>
    <property type="match status" value="1"/>
</dbReference>
<dbReference type="InterPro" id="IPR027267">
    <property type="entry name" value="AH/BAR_dom_sf"/>
</dbReference>
<dbReference type="InterPro" id="IPR001452">
    <property type="entry name" value="SH3_domain"/>
</dbReference>
<dbReference type="AlphaFoldDB" id="A0A4C1TF74"/>
<evidence type="ECO:0000313" key="17">
    <source>
        <dbReference type="Proteomes" id="UP000299102"/>
    </source>
</evidence>
<feature type="domain" description="Arf-GAP" evidence="15">
    <location>
        <begin position="386"/>
        <end position="510"/>
    </location>
</feature>
<dbReference type="Gene3D" id="1.25.40.950">
    <property type="match status" value="1"/>
</dbReference>
<dbReference type="Proteomes" id="UP000299102">
    <property type="component" value="Unassembled WGS sequence"/>
</dbReference>
<feature type="compositionally biased region" description="Pro residues" evidence="12">
    <location>
        <begin position="791"/>
        <end position="801"/>
    </location>
</feature>
<protein>
    <submittedName>
        <fullName evidence="16">ArfGAP with SH3 domain, ANK repeat and PH domain-containing protein</fullName>
    </submittedName>
</protein>
<evidence type="ECO:0000256" key="1">
    <source>
        <dbReference type="ARBA" id="ARBA00004496"/>
    </source>
</evidence>
<dbReference type="Gene3D" id="1.10.220.150">
    <property type="entry name" value="Arf GTPase activating protein"/>
    <property type="match status" value="1"/>
</dbReference>
<evidence type="ECO:0000256" key="5">
    <source>
        <dbReference type="ARBA" id="ARBA00022737"/>
    </source>
</evidence>
<dbReference type="PROSITE" id="PS50115">
    <property type="entry name" value="ARFGAP"/>
    <property type="match status" value="1"/>
</dbReference>
<dbReference type="SUPFAM" id="SSF103657">
    <property type="entry name" value="BAR/IMD domain-like"/>
    <property type="match status" value="1"/>
</dbReference>
<dbReference type="CDD" id="cd13251">
    <property type="entry name" value="PH_ASAP"/>
    <property type="match status" value="1"/>
</dbReference>
<dbReference type="InterPro" id="IPR038508">
    <property type="entry name" value="ArfGAP_dom_sf"/>
</dbReference>
<evidence type="ECO:0000256" key="3">
    <source>
        <dbReference type="ARBA" id="ARBA00022490"/>
    </source>
</evidence>
<dbReference type="Pfam" id="PF00169">
    <property type="entry name" value="PH"/>
    <property type="match status" value="1"/>
</dbReference>
<dbReference type="SUPFAM" id="SSF50729">
    <property type="entry name" value="PH domain-like"/>
    <property type="match status" value="1"/>
</dbReference>
<keyword evidence="3" id="KW-0963">Cytoplasm</keyword>
<dbReference type="CDD" id="cd08834">
    <property type="entry name" value="ArfGap_ASAP"/>
    <property type="match status" value="1"/>
</dbReference>
<dbReference type="Gene3D" id="1.20.1270.60">
    <property type="entry name" value="Arfaptin homology (AH) domain/BAR domain"/>
    <property type="match status" value="1"/>
</dbReference>
<sequence length="940" mass="105380">MWELVTGEETRIYCYDPKQSSSRSYRDEPKPTKVACERSASKRTLASFFNKTGYLITVALVYCHTVDNNWYTIICLPEVIDELRKNNRKRRIILHHENASSYTAKQTNKFLKEKTKKLLAILHTVPTWHLVTFFCSQKLRTSYVVNDSHHQKRLLKNIKKLISEYLIKFNEIKTKKGIELLQHLVEYYHAQTNYFQDGLKTIEHFGVYVADLSVQLQRIRQQQDDERRRLLELRSMLRAATPHDREGGSSVGGYSLHQMQGDKQHGVTRSGHLLKKSEGKVRRVWQKRRCRVTAEGFLDIFHADENKPPARVNLLTCQIKVAADDKRAFDLVSYNRTYHFQAEDEGEQRAWTSVLVNCKEGALMRAFHQQAGEGSDTGHSLLDLQRAIIRVVRTMPGNQICADCGSTNDATWLSTNFGIIVCIECSGSHRELGVHISRIQSLTLDRLSTSQLLLARHMGNQMFNEVMENTLDERDKLTPDSTMDERLRFIREKYVYRSWAAHTCRDAAERLSEVEHAVNNGHLQNLLQAYAEGADLAAPLPCSDCGETALHLAISRELGDGSSLHIVDFLIQNGGPHLLDKPTLTGMTSLHLCAATDRTEPMKLLLKAGADVTLKDASGRTALQIARQLGHHACQELLENVDKREKSMFENINIDWNLSHDDGSTDFSDDDTVIDERNGSVTPEKKCPRSRPPSYAGCGASNERAASGAGGDSPVLRSRSSTCDSLHHAPPTPTTLPRKPNVYNIGSLKKRAAPLPPAVALTHPPPHPRSTPSPSADSTRSLHGGVKHRPQQPPPTPPAVPTTPLHNGGAHRDQPTPPPRKECSSQDSSLELCDTSYGESYEEGRCRARQDARSLDTSDTSSVHSRSPSASITMVGGGLRRCRALYDCSADNEDELSFREGEIIVVLNERTEDDNWMEGQVEGTSRRGMFPVSFVHMLPD</sequence>
<dbReference type="Pfam" id="PF00018">
    <property type="entry name" value="SH3_1"/>
    <property type="match status" value="1"/>
</dbReference>
<dbReference type="Gene3D" id="2.30.29.30">
    <property type="entry name" value="Pleckstrin-homology domain (PH domain)/Phosphotyrosine-binding domain (PTB)"/>
    <property type="match status" value="1"/>
</dbReference>
<dbReference type="Pfam" id="PF16746">
    <property type="entry name" value="BAR_3"/>
    <property type="match status" value="1"/>
</dbReference>
<keyword evidence="5" id="KW-0677">Repeat</keyword>
<evidence type="ECO:0000256" key="7">
    <source>
        <dbReference type="ARBA" id="ARBA00023043"/>
    </source>
</evidence>
<name>A0A4C1TF74_EUMVA</name>
<dbReference type="Gene3D" id="2.30.30.40">
    <property type="entry name" value="SH3 Domains"/>
    <property type="match status" value="1"/>
</dbReference>
<feature type="domain" description="SH3" evidence="13">
    <location>
        <begin position="877"/>
        <end position="940"/>
    </location>
</feature>
<evidence type="ECO:0000256" key="9">
    <source>
        <dbReference type="PROSITE-ProRule" id="PRU00192"/>
    </source>
</evidence>
<evidence type="ECO:0000256" key="6">
    <source>
        <dbReference type="ARBA" id="ARBA00022833"/>
    </source>
</evidence>